<evidence type="ECO:0000313" key="2">
    <source>
        <dbReference type="Proteomes" id="UP000009097"/>
    </source>
</evidence>
<dbReference type="EMBL" id="DS231701">
    <property type="protein sequence ID" value="KNB03776.1"/>
    <property type="molecule type" value="Genomic_DNA"/>
</dbReference>
<dbReference type="Proteomes" id="UP000009097">
    <property type="component" value="Unassembled WGS sequence"/>
</dbReference>
<sequence length="37" mass="4051">MAFKAWGFSFPSQWDFCLPALNGRWCLPATLSSEGAG</sequence>
<organism evidence="1 2">
    <name type="scientific">Fusarium oxysporum f. sp. lycopersici (strain 4287 / CBS 123668 / FGSC 9935 / NRRL 34936)</name>
    <name type="common">Fusarium vascular wilt of tomato</name>
    <dbReference type="NCBI Taxonomy" id="426428"/>
    <lineage>
        <taxon>Eukaryota</taxon>
        <taxon>Fungi</taxon>
        <taxon>Dikarya</taxon>
        <taxon>Ascomycota</taxon>
        <taxon>Pezizomycotina</taxon>
        <taxon>Sordariomycetes</taxon>
        <taxon>Hypocreomycetidae</taxon>
        <taxon>Hypocreales</taxon>
        <taxon>Nectriaceae</taxon>
        <taxon>Fusarium</taxon>
        <taxon>Fusarium oxysporum species complex</taxon>
    </lineage>
</organism>
<proteinExistence type="predicted"/>
<evidence type="ECO:0000313" key="1">
    <source>
        <dbReference type="EMBL" id="KNB03776.1"/>
    </source>
</evidence>
<gene>
    <name evidence="1" type="ORF">FOXG_19198</name>
</gene>
<name>A0A0J9UYW6_FUSO4</name>
<dbReference type="GeneID" id="28959904"/>
<dbReference type="RefSeq" id="XP_018241821.1">
    <property type="nucleotide sequence ID" value="XM_018399396.1"/>
</dbReference>
<protein>
    <submittedName>
        <fullName evidence="1">Uncharacterized protein</fullName>
    </submittedName>
</protein>
<dbReference type="VEuPathDB" id="FungiDB:FOXG_19198"/>
<accession>A0A0J9UYW6</accession>
<reference evidence="1" key="1">
    <citation type="submission" date="2007-04" db="EMBL/GenBank/DDBJ databases">
        <authorList>
            <consortium name="The Broad Institute Genome Sequencing Platform"/>
            <person name="Birren B."/>
            <person name="Lander E."/>
            <person name="Galagan J."/>
            <person name="Nusbaum C."/>
            <person name="Devon K."/>
            <person name="Ma L.-J."/>
            <person name="Jaffe D."/>
            <person name="Butler J."/>
            <person name="Alvarez P."/>
            <person name="Gnerre S."/>
            <person name="Grabherr M."/>
            <person name="Kleber M."/>
            <person name="Mauceli E."/>
            <person name="Brockman W."/>
            <person name="MacCallum I.A."/>
            <person name="Young S."/>
            <person name="LaButti K."/>
            <person name="DeCaprio D."/>
            <person name="Crawford M."/>
            <person name="Koehrsen M."/>
            <person name="Engels R."/>
            <person name="Montgomery P."/>
            <person name="Pearson M."/>
            <person name="Howarth C."/>
            <person name="Larson L."/>
            <person name="White J."/>
            <person name="O'Leary S."/>
            <person name="Kodira C."/>
            <person name="Zeng Q."/>
            <person name="Yandava C."/>
            <person name="Alvarado L."/>
            <person name="Kistler C."/>
            <person name="Shim W.-B."/>
            <person name="Kang S."/>
            <person name="Woloshuk C."/>
        </authorList>
    </citation>
    <scope>NUCLEOTIDE SEQUENCE</scope>
    <source>
        <strain evidence="1">4287</strain>
    </source>
</reference>
<reference evidence="1" key="2">
    <citation type="journal article" date="2010" name="Nature">
        <title>Comparative genomics reveals mobile pathogenicity chromosomes in Fusarium.</title>
        <authorList>
            <person name="Ma L.J."/>
            <person name="van der Does H.C."/>
            <person name="Borkovich K.A."/>
            <person name="Coleman J.J."/>
            <person name="Daboussi M.J."/>
            <person name="Di Pietro A."/>
            <person name="Dufresne M."/>
            <person name="Freitag M."/>
            <person name="Grabherr M."/>
            <person name="Henrissat B."/>
            <person name="Houterman P.M."/>
            <person name="Kang S."/>
            <person name="Shim W.B."/>
            <person name="Woloshuk C."/>
            <person name="Xie X."/>
            <person name="Xu J.R."/>
            <person name="Antoniw J."/>
            <person name="Baker S.E."/>
            <person name="Bluhm B.H."/>
            <person name="Breakspear A."/>
            <person name="Brown D.W."/>
            <person name="Butchko R.A."/>
            <person name="Chapman S."/>
            <person name="Coulson R."/>
            <person name="Coutinho P.M."/>
            <person name="Danchin E.G."/>
            <person name="Diener A."/>
            <person name="Gale L.R."/>
            <person name="Gardiner D.M."/>
            <person name="Goff S."/>
            <person name="Hammond-Kosack K.E."/>
            <person name="Hilburn K."/>
            <person name="Hua-Van A."/>
            <person name="Jonkers W."/>
            <person name="Kazan K."/>
            <person name="Kodira C.D."/>
            <person name="Koehrsen M."/>
            <person name="Kumar L."/>
            <person name="Lee Y.H."/>
            <person name="Li L."/>
            <person name="Manners J.M."/>
            <person name="Miranda-Saavedra D."/>
            <person name="Mukherjee M."/>
            <person name="Park G."/>
            <person name="Park J."/>
            <person name="Park S.Y."/>
            <person name="Proctor R.H."/>
            <person name="Regev A."/>
            <person name="Ruiz-Roldan M.C."/>
            <person name="Sain D."/>
            <person name="Sakthikumar S."/>
            <person name="Sykes S."/>
            <person name="Schwartz D.C."/>
            <person name="Turgeon B.G."/>
            <person name="Wapinski I."/>
            <person name="Yoder O."/>
            <person name="Young S."/>
            <person name="Zeng Q."/>
            <person name="Zhou S."/>
            <person name="Galagan J."/>
            <person name="Cuomo C.A."/>
            <person name="Kistler H.C."/>
            <person name="Rep M."/>
        </authorList>
    </citation>
    <scope>NUCLEOTIDE SEQUENCE [LARGE SCALE GENOMIC DNA]</scope>
    <source>
        <strain evidence="1">4287</strain>
    </source>
</reference>
<dbReference type="KEGG" id="fox:FOXG_19198"/>
<dbReference type="AlphaFoldDB" id="A0A0J9UYW6"/>